<comment type="caution">
    <text evidence="3">The sequence shown here is derived from an EMBL/GenBank/DDBJ whole genome shotgun (WGS) entry which is preliminary data.</text>
</comment>
<proteinExistence type="inferred from homology"/>
<dbReference type="PIRSF" id="PIRSF017082">
    <property type="entry name" value="YflP"/>
    <property type="match status" value="1"/>
</dbReference>
<name>A0ABS5Q956_9PROT</name>
<dbReference type="RefSeq" id="WP_213668600.1">
    <property type="nucleotide sequence ID" value="NZ_JAHCDA010000001.1"/>
</dbReference>
<comment type="similarity">
    <text evidence="1">Belongs to the UPF0065 (bug) family.</text>
</comment>
<evidence type="ECO:0000313" key="3">
    <source>
        <dbReference type="EMBL" id="MBS7809948.1"/>
    </source>
</evidence>
<keyword evidence="2" id="KW-0732">Signal</keyword>
<dbReference type="Gene3D" id="3.40.190.150">
    <property type="entry name" value="Bordetella uptake gene, domain 1"/>
    <property type="match status" value="1"/>
</dbReference>
<feature type="chain" id="PRO_5045561409" evidence="2">
    <location>
        <begin position="21"/>
        <end position="318"/>
    </location>
</feature>
<evidence type="ECO:0000256" key="1">
    <source>
        <dbReference type="ARBA" id="ARBA00006987"/>
    </source>
</evidence>
<evidence type="ECO:0000256" key="2">
    <source>
        <dbReference type="SAM" id="SignalP"/>
    </source>
</evidence>
<dbReference type="PANTHER" id="PTHR42928:SF5">
    <property type="entry name" value="BLR1237 PROTEIN"/>
    <property type="match status" value="1"/>
</dbReference>
<organism evidence="3 4">
    <name type="scientific">Roseococcus pinisoli</name>
    <dbReference type="NCBI Taxonomy" id="2835040"/>
    <lineage>
        <taxon>Bacteria</taxon>
        <taxon>Pseudomonadati</taxon>
        <taxon>Pseudomonadota</taxon>
        <taxon>Alphaproteobacteria</taxon>
        <taxon>Acetobacterales</taxon>
        <taxon>Roseomonadaceae</taxon>
        <taxon>Roseococcus</taxon>
    </lineage>
</organism>
<evidence type="ECO:0000313" key="4">
    <source>
        <dbReference type="Proteomes" id="UP000766336"/>
    </source>
</evidence>
<accession>A0ABS5Q956</accession>
<dbReference type="PANTHER" id="PTHR42928">
    <property type="entry name" value="TRICARBOXYLATE-BINDING PROTEIN"/>
    <property type="match status" value="1"/>
</dbReference>
<protein>
    <submittedName>
        <fullName evidence="3">Tripartite tricarboxylate transporter substrate binding protein</fullName>
    </submittedName>
</protein>
<dbReference type="SUPFAM" id="SSF53850">
    <property type="entry name" value="Periplasmic binding protein-like II"/>
    <property type="match status" value="1"/>
</dbReference>
<keyword evidence="4" id="KW-1185">Reference proteome</keyword>
<dbReference type="Pfam" id="PF03401">
    <property type="entry name" value="TctC"/>
    <property type="match status" value="1"/>
</dbReference>
<sequence>MKRRSLLVLAGLFLPTAALAFPERGITLIVPFGPAGSTDIAARLLADRLSARLSARVVVENRAGAGGAVGSEAAKRAMPDGHTLLFASASSHGANPAVFQDLPYDAVRDFDAVALTGVTPLALAVAPNGPRDLAALRGALAEAPGTYGSAGAGSITHLAAELFLARTQLRAEHIPYRGGGPALEALARGEVSFVFETLASLSGIARDGRVRLLAVATPARTPTWPELPTLEEGGLAPFDVSTWNALLAPRGTPPARIATLAAAVQDCLAEPALAERLAGLGVAVPPPTGPEATSRFIAAEVAKFRGIAEGAGLRLERP</sequence>
<dbReference type="Proteomes" id="UP000766336">
    <property type="component" value="Unassembled WGS sequence"/>
</dbReference>
<dbReference type="InterPro" id="IPR005064">
    <property type="entry name" value="BUG"/>
</dbReference>
<reference evidence="3 4" key="1">
    <citation type="submission" date="2021-05" db="EMBL/GenBank/DDBJ databases">
        <title>Roseococcus sp. XZZS9, whole genome shotgun sequencing project.</title>
        <authorList>
            <person name="Zhao G."/>
            <person name="Shen L."/>
        </authorList>
    </citation>
    <scope>NUCLEOTIDE SEQUENCE [LARGE SCALE GENOMIC DNA]</scope>
    <source>
        <strain evidence="3 4">XZZS9</strain>
    </source>
</reference>
<dbReference type="EMBL" id="JAHCDA010000001">
    <property type="protein sequence ID" value="MBS7809948.1"/>
    <property type="molecule type" value="Genomic_DNA"/>
</dbReference>
<feature type="signal peptide" evidence="2">
    <location>
        <begin position="1"/>
        <end position="20"/>
    </location>
</feature>
<gene>
    <name evidence="3" type="ORF">KHU32_03300</name>
</gene>
<dbReference type="Gene3D" id="3.40.190.10">
    <property type="entry name" value="Periplasmic binding protein-like II"/>
    <property type="match status" value="1"/>
</dbReference>
<dbReference type="InterPro" id="IPR042100">
    <property type="entry name" value="Bug_dom1"/>
</dbReference>